<dbReference type="Pfam" id="PF13886">
    <property type="entry name" value="TM7S3_TM198"/>
    <property type="match status" value="1"/>
</dbReference>
<feature type="transmembrane region" description="Helical" evidence="7">
    <location>
        <begin position="231"/>
        <end position="253"/>
    </location>
</feature>
<feature type="compositionally biased region" description="Basic residues" evidence="6">
    <location>
        <begin position="803"/>
        <end position="812"/>
    </location>
</feature>
<feature type="compositionally biased region" description="Basic and acidic residues" evidence="6">
    <location>
        <begin position="742"/>
        <end position="799"/>
    </location>
</feature>
<dbReference type="PANTHER" id="PTHR39469">
    <property type="entry name" value="CHROMOSOME 1, WHOLE GENOME SHOTGUN SEQUENCE"/>
    <property type="match status" value="1"/>
</dbReference>
<feature type="region of interest" description="Disordered" evidence="6">
    <location>
        <begin position="372"/>
        <end position="417"/>
    </location>
</feature>
<evidence type="ECO:0000256" key="6">
    <source>
        <dbReference type="SAM" id="MobiDB-lite"/>
    </source>
</evidence>
<feature type="transmembrane region" description="Helical" evidence="7">
    <location>
        <begin position="175"/>
        <end position="196"/>
    </location>
</feature>
<evidence type="ECO:0000313" key="11">
    <source>
        <dbReference type="Proteomes" id="UP000559027"/>
    </source>
</evidence>
<feature type="region of interest" description="Disordered" evidence="6">
    <location>
        <begin position="634"/>
        <end position="922"/>
    </location>
</feature>
<feature type="transmembrane region" description="Helical" evidence="7">
    <location>
        <begin position="114"/>
        <end position="133"/>
    </location>
</feature>
<protein>
    <recommendedName>
        <fullName evidence="9">TM7S3/TM198-like domain-containing protein</fullName>
    </recommendedName>
</protein>
<feature type="coiled-coil region" evidence="5">
    <location>
        <begin position="334"/>
        <end position="364"/>
    </location>
</feature>
<feature type="domain" description="TM7S3/TM198-like" evidence="9">
    <location>
        <begin position="119"/>
        <end position="334"/>
    </location>
</feature>
<keyword evidence="2 7" id="KW-0812">Transmembrane</keyword>
<feature type="compositionally biased region" description="Gly residues" evidence="6">
    <location>
        <begin position="864"/>
        <end position="880"/>
    </location>
</feature>
<gene>
    <name evidence="10" type="ORF">D9756_004057</name>
</gene>
<dbReference type="OrthoDB" id="102260at2759"/>
<feature type="chain" id="PRO_5034572038" description="TM7S3/TM198-like domain-containing protein" evidence="8">
    <location>
        <begin position="16"/>
        <end position="922"/>
    </location>
</feature>
<dbReference type="EMBL" id="JAACJO010000007">
    <property type="protein sequence ID" value="KAF5356117.1"/>
    <property type="molecule type" value="Genomic_DNA"/>
</dbReference>
<comment type="caution">
    <text evidence="10">The sequence shown here is derived from an EMBL/GenBank/DDBJ whole genome shotgun (WGS) entry which is preliminary data.</text>
</comment>
<evidence type="ECO:0000256" key="1">
    <source>
        <dbReference type="ARBA" id="ARBA00004141"/>
    </source>
</evidence>
<feature type="transmembrane region" description="Helical" evidence="7">
    <location>
        <begin position="203"/>
        <end position="225"/>
    </location>
</feature>
<proteinExistence type="predicted"/>
<dbReference type="AlphaFoldDB" id="A0A8H5D9I7"/>
<evidence type="ECO:0000256" key="2">
    <source>
        <dbReference type="ARBA" id="ARBA00022692"/>
    </source>
</evidence>
<evidence type="ECO:0000256" key="4">
    <source>
        <dbReference type="ARBA" id="ARBA00023136"/>
    </source>
</evidence>
<keyword evidence="8" id="KW-0732">Signal</keyword>
<sequence>MRIFPLLFFAVGAVAQSTSPSQSSSNQPLSLASSAQPSSTFSTSLSLTTASVTITTSTRSNGALTQVQTVVPTIFNVTLTLTPSATSSSASVTASASTSPTPAPIVLDTRVDPAFAVLGAILILTGLPSAFWGHKNRWTSFFLIGFYTFSLTCCVLIISYGVLPAINPPSKTLRGMFVLASVIAGTAGGGIAIFFWKAARYCIGAWGGFAFGLFIQCFHNGGVIKPIGYRWILYIGKSFHPCLGVVGFTLSTIPKIHYHVLLISTAFVGSSAFILGVDCFTTAGLKEFYMWNLGYTSLFPKFSQNGIQFPVSQTMQIEMGLIGAVALMGAAVQLRIMKVLRRKLREIAEEAKRQEEEAELEAATRFADLNSERETWEKDHPTLSKHGRHGSTFSADRLMKEREGSSSPTTLADDSRQRHLSVLSDFKVAPTPEEDIQKSRFMQNPGALPALDLGLGIQDDVPATFISDEKDKKEKVKTKEMTLAELEDLRKKEQLMYEIENIRKNIEILKTEPAAPVVSTSQSRRLSMASRRTLSIDATSNLLPAVNPHSRPPRETDPRARVHSMDLGSISGAASPLGTIGESISRPTSVPLKDPEWDLYLHERKLLQPPSGITPPIQTTPAARVPMSSAVQGALDNRKRRESMLVTSSGSGTPAEGSTGGDDPDDVPLAKLAPGKEKEKEKEKEKRLSALPGVTGFGNMGYSTNVKPEKGPAPPVTILPPRQHSGGNVLASNPRQAPAKEPLVKTFEELNERHREKMRNLQDPVTKAEKDSADVRDAKERWERAKKVEKETMMRKQAEKAAALKKQHGRSPARREADPPAGAERNRQSRSASADKLGGGNPSKKLSVLKVEDWQRYQATAGSSSGGEGGGGSGNGGVGEFGAKRQDSGVPFPGQPRPHGRSSSRDQLGQSRQRRKSKDLLT</sequence>
<evidence type="ECO:0000259" key="9">
    <source>
        <dbReference type="Pfam" id="PF13886"/>
    </source>
</evidence>
<evidence type="ECO:0000256" key="3">
    <source>
        <dbReference type="ARBA" id="ARBA00022989"/>
    </source>
</evidence>
<dbReference type="GO" id="GO:0016020">
    <property type="term" value="C:membrane"/>
    <property type="evidence" value="ECO:0007669"/>
    <property type="project" value="UniProtKB-SubCell"/>
</dbReference>
<keyword evidence="5" id="KW-0175">Coiled coil</keyword>
<dbReference type="PANTHER" id="PTHR39469:SF1">
    <property type="entry name" value="DUF4203 DOMAIN-CONTAINING PROTEIN"/>
    <property type="match status" value="1"/>
</dbReference>
<feature type="compositionally biased region" description="Basic residues" evidence="6">
    <location>
        <begin position="912"/>
        <end position="922"/>
    </location>
</feature>
<organism evidence="10 11">
    <name type="scientific">Leucocoprinus leucothites</name>
    <dbReference type="NCBI Taxonomy" id="201217"/>
    <lineage>
        <taxon>Eukaryota</taxon>
        <taxon>Fungi</taxon>
        <taxon>Dikarya</taxon>
        <taxon>Basidiomycota</taxon>
        <taxon>Agaricomycotina</taxon>
        <taxon>Agaricomycetes</taxon>
        <taxon>Agaricomycetidae</taxon>
        <taxon>Agaricales</taxon>
        <taxon>Agaricineae</taxon>
        <taxon>Agaricaceae</taxon>
        <taxon>Leucocoprinus</taxon>
    </lineage>
</organism>
<feature type="signal peptide" evidence="8">
    <location>
        <begin position="1"/>
        <end position="15"/>
    </location>
</feature>
<feature type="coiled-coil region" evidence="5">
    <location>
        <begin position="469"/>
        <end position="512"/>
    </location>
</feature>
<name>A0A8H5D9I7_9AGAR</name>
<feature type="transmembrane region" description="Helical" evidence="7">
    <location>
        <begin position="140"/>
        <end position="163"/>
    </location>
</feature>
<feature type="transmembrane region" description="Helical" evidence="7">
    <location>
        <begin position="260"/>
        <end position="285"/>
    </location>
</feature>
<dbReference type="Proteomes" id="UP000559027">
    <property type="component" value="Unassembled WGS sequence"/>
</dbReference>
<keyword evidence="4 7" id="KW-0472">Membrane</keyword>
<evidence type="ECO:0000256" key="8">
    <source>
        <dbReference type="SAM" id="SignalP"/>
    </source>
</evidence>
<accession>A0A8H5D9I7</accession>
<evidence type="ECO:0000313" key="10">
    <source>
        <dbReference type="EMBL" id="KAF5356117.1"/>
    </source>
</evidence>
<reference evidence="10 11" key="1">
    <citation type="journal article" date="2020" name="ISME J.">
        <title>Uncovering the hidden diversity of litter-decomposition mechanisms in mushroom-forming fungi.</title>
        <authorList>
            <person name="Floudas D."/>
            <person name="Bentzer J."/>
            <person name="Ahren D."/>
            <person name="Johansson T."/>
            <person name="Persson P."/>
            <person name="Tunlid A."/>
        </authorList>
    </citation>
    <scope>NUCLEOTIDE SEQUENCE [LARGE SCALE GENOMIC DNA]</scope>
    <source>
        <strain evidence="10 11">CBS 146.42</strain>
    </source>
</reference>
<feature type="compositionally biased region" description="Basic and acidic residues" evidence="6">
    <location>
        <begin position="674"/>
        <end position="688"/>
    </location>
</feature>
<dbReference type="InterPro" id="IPR025256">
    <property type="entry name" value="TM7S3/TM198-like_dom"/>
</dbReference>
<evidence type="ECO:0000256" key="5">
    <source>
        <dbReference type="SAM" id="Coils"/>
    </source>
</evidence>
<keyword evidence="3 7" id="KW-1133">Transmembrane helix</keyword>
<comment type="subcellular location">
    <subcellularLocation>
        <location evidence="1">Membrane</location>
        <topology evidence="1">Multi-pass membrane protein</topology>
    </subcellularLocation>
</comment>
<evidence type="ECO:0000256" key="7">
    <source>
        <dbReference type="SAM" id="Phobius"/>
    </source>
</evidence>
<feature type="compositionally biased region" description="Basic and acidic residues" evidence="6">
    <location>
        <begin position="372"/>
        <end position="382"/>
    </location>
</feature>
<keyword evidence="11" id="KW-1185">Reference proteome</keyword>